<sequence length="88" mass="10000">MEPRAWVLMEPRLWVRSWVSRTNPGVLGSFETQAAWVRSNPGRLGNPGSGFLERTQAVSQASWVSQAPRRPGFPRLWVRSKPRQPGFV</sequence>
<proteinExistence type="predicted"/>
<comment type="caution">
    <text evidence="1">The sequence shown here is derived from an EMBL/GenBank/DDBJ whole genome shotgun (WGS) entry which is preliminary data.</text>
</comment>
<evidence type="ECO:0000313" key="2">
    <source>
        <dbReference type="Proteomes" id="UP001054252"/>
    </source>
</evidence>
<protein>
    <submittedName>
        <fullName evidence="1">Uncharacterized protein</fullName>
    </submittedName>
</protein>
<dbReference type="Proteomes" id="UP001054252">
    <property type="component" value="Unassembled WGS sequence"/>
</dbReference>
<reference evidence="1 2" key="1">
    <citation type="journal article" date="2021" name="Commun. Biol.">
        <title>The genome of Shorea leprosula (Dipterocarpaceae) highlights the ecological relevance of drought in aseasonal tropical rainforests.</title>
        <authorList>
            <person name="Ng K.K.S."/>
            <person name="Kobayashi M.J."/>
            <person name="Fawcett J.A."/>
            <person name="Hatakeyama M."/>
            <person name="Paape T."/>
            <person name="Ng C.H."/>
            <person name="Ang C.C."/>
            <person name="Tnah L.H."/>
            <person name="Lee C.T."/>
            <person name="Nishiyama T."/>
            <person name="Sese J."/>
            <person name="O'Brien M.J."/>
            <person name="Copetti D."/>
            <person name="Mohd Noor M.I."/>
            <person name="Ong R.C."/>
            <person name="Putra M."/>
            <person name="Sireger I.Z."/>
            <person name="Indrioko S."/>
            <person name="Kosugi Y."/>
            <person name="Izuno A."/>
            <person name="Isagi Y."/>
            <person name="Lee S.L."/>
            <person name="Shimizu K.K."/>
        </authorList>
    </citation>
    <scope>NUCLEOTIDE SEQUENCE [LARGE SCALE GENOMIC DNA]</scope>
    <source>
        <strain evidence="1">214</strain>
    </source>
</reference>
<evidence type="ECO:0000313" key="1">
    <source>
        <dbReference type="EMBL" id="GKV06412.1"/>
    </source>
</evidence>
<dbReference type="AlphaFoldDB" id="A0AAV5IX11"/>
<keyword evidence="2" id="KW-1185">Reference proteome</keyword>
<dbReference type="EMBL" id="BPVZ01000025">
    <property type="protein sequence ID" value="GKV06412.1"/>
    <property type="molecule type" value="Genomic_DNA"/>
</dbReference>
<organism evidence="1 2">
    <name type="scientific">Rubroshorea leprosula</name>
    <dbReference type="NCBI Taxonomy" id="152421"/>
    <lineage>
        <taxon>Eukaryota</taxon>
        <taxon>Viridiplantae</taxon>
        <taxon>Streptophyta</taxon>
        <taxon>Embryophyta</taxon>
        <taxon>Tracheophyta</taxon>
        <taxon>Spermatophyta</taxon>
        <taxon>Magnoliopsida</taxon>
        <taxon>eudicotyledons</taxon>
        <taxon>Gunneridae</taxon>
        <taxon>Pentapetalae</taxon>
        <taxon>rosids</taxon>
        <taxon>malvids</taxon>
        <taxon>Malvales</taxon>
        <taxon>Dipterocarpaceae</taxon>
        <taxon>Rubroshorea</taxon>
    </lineage>
</organism>
<accession>A0AAV5IX11</accession>
<gene>
    <name evidence="1" type="ORF">SLEP1_g18310</name>
</gene>
<name>A0AAV5IX11_9ROSI</name>